<dbReference type="AlphaFoldDB" id="A0A2H1FGJ0"/>
<name>A0A2H1FGJ0_9ARCH</name>
<dbReference type="Proteomes" id="UP000230607">
    <property type="component" value="Chromosome 1"/>
</dbReference>
<dbReference type="RefSeq" id="WP_157927752.1">
    <property type="nucleotide sequence ID" value="NZ_LT841358.1"/>
</dbReference>
<dbReference type="OrthoDB" id="101752at2157"/>
<evidence type="ECO:0000313" key="1">
    <source>
        <dbReference type="EMBL" id="SMH71867.1"/>
    </source>
</evidence>
<keyword evidence="2" id="KW-1185">Reference proteome</keyword>
<proteinExistence type="predicted"/>
<sequence>MPVVNVFVDEAGDLGFSKTSTKSFVLSYVIMINDVPIFIRNKVRRLLKNTNTRRRIRGKAEEFKFSNDDHTTRQRLLGKIKTFDLSIGTVVIMKDSVKENLKESQSALYNYLAVNYVINTIVNSYLKPWVPYNEIHYTIDRSLSEKAIKHFNRYCEEKISFVKKDRQFKGDIIVKIKHSDSRNDVCLQIADYIAGSIFAKSERLDNKYYDLIKGKIKHKDQWDWHNRINW</sequence>
<protein>
    <recommendedName>
        <fullName evidence="3">DUF3800 domain-containing protein</fullName>
    </recommendedName>
</protein>
<organism evidence="1 2">
    <name type="scientific">Candidatus Nitrosotalea okcheonensis</name>
    <dbReference type="NCBI Taxonomy" id="1903276"/>
    <lineage>
        <taxon>Archaea</taxon>
        <taxon>Nitrososphaerota</taxon>
        <taxon>Nitrososphaeria</taxon>
        <taxon>Nitrosotaleales</taxon>
        <taxon>Nitrosotaleaceae</taxon>
        <taxon>Nitrosotalea</taxon>
    </lineage>
</organism>
<dbReference type="Pfam" id="PF12686">
    <property type="entry name" value="DUF3800"/>
    <property type="match status" value="1"/>
</dbReference>
<dbReference type="EMBL" id="LT841358">
    <property type="protein sequence ID" value="SMH71867.1"/>
    <property type="molecule type" value="Genomic_DNA"/>
</dbReference>
<accession>A0A2H1FGJ0</accession>
<evidence type="ECO:0008006" key="3">
    <source>
        <dbReference type="Google" id="ProtNLM"/>
    </source>
</evidence>
<reference evidence="2" key="1">
    <citation type="submission" date="2017-03" db="EMBL/GenBank/DDBJ databases">
        <authorList>
            <person name="Herbold C."/>
        </authorList>
    </citation>
    <scope>NUCLEOTIDE SEQUENCE [LARGE SCALE GENOMIC DNA]</scope>
</reference>
<gene>
    <name evidence="1" type="ORF">NCS_11679</name>
</gene>
<dbReference type="InterPro" id="IPR024524">
    <property type="entry name" value="DUF3800"/>
</dbReference>
<evidence type="ECO:0000313" key="2">
    <source>
        <dbReference type="Proteomes" id="UP000230607"/>
    </source>
</evidence>